<evidence type="ECO:0000313" key="3">
    <source>
        <dbReference type="Proteomes" id="UP001319200"/>
    </source>
</evidence>
<feature type="signal peptide" evidence="1">
    <location>
        <begin position="1"/>
        <end position="20"/>
    </location>
</feature>
<evidence type="ECO:0000256" key="1">
    <source>
        <dbReference type="SAM" id="SignalP"/>
    </source>
</evidence>
<dbReference type="EMBL" id="JAHESF010000050">
    <property type="protein sequence ID" value="MBT1700865.1"/>
    <property type="molecule type" value="Genomic_DNA"/>
</dbReference>
<organism evidence="2 3">
    <name type="scientific">Chryseosolibacter histidini</name>
    <dbReference type="NCBI Taxonomy" id="2782349"/>
    <lineage>
        <taxon>Bacteria</taxon>
        <taxon>Pseudomonadati</taxon>
        <taxon>Bacteroidota</taxon>
        <taxon>Cytophagia</taxon>
        <taxon>Cytophagales</taxon>
        <taxon>Chryseotaleaceae</taxon>
        <taxon>Chryseosolibacter</taxon>
    </lineage>
</organism>
<feature type="chain" id="PRO_5043047396" evidence="1">
    <location>
        <begin position="21"/>
        <end position="259"/>
    </location>
</feature>
<protein>
    <submittedName>
        <fullName evidence="2">Uncharacterized protein</fullName>
    </submittedName>
</protein>
<sequence length="259" mass="29845">MNRKKILVLLLISCALAGHAAEKPVIRLQVQLNDDEIVNKYRLKMPMLEMERIVGDSIAAFLNERVLVFQFSTQKPSSQVLHINFKKTDNSPLYGIKFQLLLSGADNASPCLWPCVDMLRYSDFLKDEPTHFISTLMTAFKNSFNKDELIEKQLGHVTIGNLARPDFNNQHWILNVTHREMTIGERTEFRVKHVDKDNNYVLFSSEVVSRDLRKNIVLDLMTGDRNKFNSNICKGLEGIQIIKVFKMTLPEATDNYNNR</sequence>
<gene>
    <name evidence="2" type="ORF">KK083_28495</name>
</gene>
<name>A0AAP2DQZ3_9BACT</name>
<keyword evidence="3" id="KW-1185">Reference proteome</keyword>
<evidence type="ECO:0000313" key="2">
    <source>
        <dbReference type="EMBL" id="MBT1700865.1"/>
    </source>
</evidence>
<dbReference type="RefSeq" id="WP_254169553.1">
    <property type="nucleotide sequence ID" value="NZ_JAHESF010000050.1"/>
</dbReference>
<comment type="caution">
    <text evidence="2">The sequence shown here is derived from an EMBL/GenBank/DDBJ whole genome shotgun (WGS) entry which is preliminary data.</text>
</comment>
<proteinExistence type="predicted"/>
<keyword evidence="1" id="KW-0732">Signal</keyword>
<reference evidence="2 3" key="1">
    <citation type="submission" date="2021-05" db="EMBL/GenBank/DDBJ databases">
        <title>A Polyphasic approach of four new species of the genus Ohtaekwangia: Ohtaekwangia histidinii sp. nov., Ohtaekwangia cretensis sp. nov., Ohtaekwangia indiensis sp. nov., Ohtaekwangia reichenbachii sp. nov. from diverse environment.</title>
        <authorList>
            <person name="Octaviana S."/>
        </authorList>
    </citation>
    <scope>NUCLEOTIDE SEQUENCE [LARGE SCALE GENOMIC DNA]</scope>
    <source>
        <strain evidence="2 3">PWU4</strain>
    </source>
</reference>
<dbReference type="Proteomes" id="UP001319200">
    <property type="component" value="Unassembled WGS sequence"/>
</dbReference>
<accession>A0AAP2DQZ3</accession>
<dbReference type="AlphaFoldDB" id="A0AAP2DQZ3"/>